<dbReference type="PANTHER" id="PTHR18964:SF173">
    <property type="entry name" value="GLUCOKINASE"/>
    <property type="match status" value="1"/>
</dbReference>
<reference evidence="3" key="1">
    <citation type="journal article" date="2019" name="Int. J. Syst. Evol. Microbiol.">
        <title>The Global Catalogue of Microorganisms (GCM) 10K type strain sequencing project: providing services to taxonomists for standard genome sequencing and annotation.</title>
        <authorList>
            <consortium name="The Broad Institute Genomics Platform"/>
            <consortium name="The Broad Institute Genome Sequencing Center for Infectious Disease"/>
            <person name="Wu L."/>
            <person name="Ma J."/>
        </authorList>
    </citation>
    <scope>NUCLEOTIDE SEQUENCE [LARGE SCALE GENOMIC DNA]</scope>
    <source>
        <strain evidence="3">CGMCC 4.7382</strain>
    </source>
</reference>
<dbReference type="Gene3D" id="3.30.420.40">
    <property type="match status" value="2"/>
</dbReference>
<dbReference type="InterPro" id="IPR036388">
    <property type="entry name" value="WH-like_DNA-bd_sf"/>
</dbReference>
<evidence type="ECO:0000313" key="3">
    <source>
        <dbReference type="Proteomes" id="UP001596540"/>
    </source>
</evidence>
<name>A0ABW2KD79_9ACTN</name>
<dbReference type="InterPro" id="IPR043129">
    <property type="entry name" value="ATPase_NBD"/>
</dbReference>
<sequence>MDTGAEGLAQVLGLFRSRGSLTRADVIAATGMARSTVNQRLDALQGAGLLCSAGENASTGGRRAERFAFDADAGRLLVADIGASGLRTALCDLGGRVLAERTDETPVTHGPGPVLKAVEENFARLPVPTPGDGRPALRGVAVSVPGPVEFEAGRVVSPPIMLGWDGFDIAGHFRQRYGAAVLVDNDVNVMAFGEHRTGRPGVGHLFMLKVGTGVGSGIIADGRILRGAQGAAGDIGHLPARLEEPLSPGAEPALCRCGNVGCVEAYAGGWAFARDLFPGLAEEDAVNAVGDALDLLRSGDHHAIRLARRSGRILGEAVAGAVSLLNPAVVVVGGQFALTGEHVLTGIREVVYRRSLPLATRSLVIRPAALGKRSGVIGLAQQLADSLFAPSGIAELLPRG</sequence>
<comment type="caution">
    <text evidence="2">The sequence shown here is derived from an EMBL/GenBank/DDBJ whole genome shotgun (WGS) entry which is preliminary data.</text>
</comment>
<dbReference type="InterPro" id="IPR000600">
    <property type="entry name" value="ROK"/>
</dbReference>
<dbReference type="SUPFAM" id="SSF53067">
    <property type="entry name" value="Actin-like ATPase domain"/>
    <property type="match status" value="1"/>
</dbReference>
<dbReference type="RefSeq" id="WP_379869371.1">
    <property type="nucleotide sequence ID" value="NZ_JBHTBH010000002.1"/>
</dbReference>
<dbReference type="Gene3D" id="1.10.10.10">
    <property type="entry name" value="Winged helix-like DNA-binding domain superfamily/Winged helix DNA-binding domain"/>
    <property type="match status" value="1"/>
</dbReference>
<evidence type="ECO:0000313" key="2">
    <source>
        <dbReference type="EMBL" id="MFC7327186.1"/>
    </source>
</evidence>
<gene>
    <name evidence="2" type="ORF">ACFQRF_05475</name>
</gene>
<dbReference type="EMBL" id="JBHTBH010000002">
    <property type="protein sequence ID" value="MFC7327186.1"/>
    <property type="molecule type" value="Genomic_DNA"/>
</dbReference>
<dbReference type="Proteomes" id="UP001596540">
    <property type="component" value="Unassembled WGS sequence"/>
</dbReference>
<accession>A0ABW2KD79</accession>
<dbReference type="PANTHER" id="PTHR18964">
    <property type="entry name" value="ROK (REPRESSOR, ORF, KINASE) FAMILY"/>
    <property type="match status" value="1"/>
</dbReference>
<dbReference type="InterPro" id="IPR036390">
    <property type="entry name" value="WH_DNA-bd_sf"/>
</dbReference>
<dbReference type="Pfam" id="PF00480">
    <property type="entry name" value="ROK"/>
    <property type="match status" value="1"/>
</dbReference>
<dbReference type="PROSITE" id="PS01125">
    <property type="entry name" value="ROK"/>
    <property type="match status" value="1"/>
</dbReference>
<dbReference type="SUPFAM" id="SSF46785">
    <property type="entry name" value="Winged helix' DNA-binding domain"/>
    <property type="match status" value="1"/>
</dbReference>
<proteinExistence type="inferred from homology"/>
<dbReference type="InterPro" id="IPR049874">
    <property type="entry name" value="ROK_cs"/>
</dbReference>
<protein>
    <submittedName>
        <fullName evidence="2">ROK family protein</fullName>
    </submittedName>
</protein>
<evidence type="ECO:0000256" key="1">
    <source>
        <dbReference type="ARBA" id="ARBA00006479"/>
    </source>
</evidence>
<comment type="similarity">
    <text evidence="1">Belongs to the ROK (NagC/XylR) family.</text>
</comment>
<keyword evidence="3" id="KW-1185">Reference proteome</keyword>
<organism evidence="2 3">
    <name type="scientific">Marinactinospora rubrisoli</name>
    <dbReference type="NCBI Taxonomy" id="2715399"/>
    <lineage>
        <taxon>Bacteria</taxon>
        <taxon>Bacillati</taxon>
        <taxon>Actinomycetota</taxon>
        <taxon>Actinomycetes</taxon>
        <taxon>Streptosporangiales</taxon>
        <taxon>Nocardiopsidaceae</taxon>
        <taxon>Marinactinospora</taxon>
    </lineage>
</organism>